<comment type="caution">
    <text evidence="2">The sequence shown here is derived from an EMBL/GenBank/DDBJ whole genome shotgun (WGS) entry which is preliminary data.</text>
</comment>
<dbReference type="InterPro" id="IPR036273">
    <property type="entry name" value="CRAL/TRIO_N_dom_sf"/>
</dbReference>
<evidence type="ECO:0000259" key="1">
    <source>
        <dbReference type="PROSITE" id="PS50191"/>
    </source>
</evidence>
<dbReference type="Pfam" id="PF00650">
    <property type="entry name" value="CRAL_TRIO"/>
    <property type="match status" value="1"/>
</dbReference>
<evidence type="ECO:0000313" key="2">
    <source>
        <dbReference type="EMBL" id="KAJ3665783.1"/>
    </source>
</evidence>
<dbReference type="Proteomes" id="UP001168821">
    <property type="component" value="Unassembled WGS sequence"/>
</dbReference>
<dbReference type="PROSITE" id="PS50191">
    <property type="entry name" value="CRAL_TRIO"/>
    <property type="match status" value="1"/>
</dbReference>
<gene>
    <name evidence="2" type="ORF">Zmor_001258</name>
</gene>
<dbReference type="CDD" id="cd00170">
    <property type="entry name" value="SEC14"/>
    <property type="match status" value="1"/>
</dbReference>
<dbReference type="PANTHER" id="PTHR10174:SF222">
    <property type="entry name" value="GH10083P-RELATED"/>
    <property type="match status" value="1"/>
</dbReference>
<protein>
    <recommendedName>
        <fullName evidence="1">CRAL-TRIO domain-containing protein</fullName>
    </recommendedName>
</protein>
<proteinExistence type="predicted"/>
<dbReference type="PANTHER" id="PTHR10174">
    <property type="entry name" value="ALPHA-TOCOPHEROL TRANSFER PROTEIN-RELATED"/>
    <property type="match status" value="1"/>
</dbReference>
<dbReference type="AlphaFoldDB" id="A0AA38MSI0"/>
<dbReference type="PRINTS" id="PR00180">
    <property type="entry name" value="CRETINALDHBP"/>
</dbReference>
<name>A0AA38MSI0_9CUCU</name>
<dbReference type="EMBL" id="JALNTZ010000001">
    <property type="protein sequence ID" value="KAJ3665783.1"/>
    <property type="molecule type" value="Genomic_DNA"/>
</dbReference>
<accession>A0AA38MSI0</accession>
<reference evidence="2" key="1">
    <citation type="journal article" date="2023" name="G3 (Bethesda)">
        <title>Whole genome assemblies of Zophobas morio and Tenebrio molitor.</title>
        <authorList>
            <person name="Kaur S."/>
            <person name="Stinson S.A."/>
            <person name="diCenzo G.C."/>
        </authorList>
    </citation>
    <scope>NUCLEOTIDE SEQUENCE</scope>
    <source>
        <strain evidence="2">QUZm001</strain>
    </source>
</reference>
<dbReference type="InterPro" id="IPR001251">
    <property type="entry name" value="CRAL-TRIO_dom"/>
</dbReference>
<organism evidence="2 3">
    <name type="scientific">Zophobas morio</name>
    <dbReference type="NCBI Taxonomy" id="2755281"/>
    <lineage>
        <taxon>Eukaryota</taxon>
        <taxon>Metazoa</taxon>
        <taxon>Ecdysozoa</taxon>
        <taxon>Arthropoda</taxon>
        <taxon>Hexapoda</taxon>
        <taxon>Insecta</taxon>
        <taxon>Pterygota</taxon>
        <taxon>Neoptera</taxon>
        <taxon>Endopterygota</taxon>
        <taxon>Coleoptera</taxon>
        <taxon>Polyphaga</taxon>
        <taxon>Cucujiformia</taxon>
        <taxon>Tenebrionidae</taxon>
        <taxon>Zophobas</taxon>
    </lineage>
</organism>
<keyword evidence="3" id="KW-1185">Reference proteome</keyword>
<dbReference type="InterPro" id="IPR036865">
    <property type="entry name" value="CRAL-TRIO_dom_sf"/>
</dbReference>
<dbReference type="SUPFAM" id="SSF46938">
    <property type="entry name" value="CRAL/TRIO N-terminal domain"/>
    <property type="match status" value="1"/>
</dbReference>
<feature type="domain" description="CRAL-TRIO" evidence="1">
    <location>
        <begin position="128"/>
        <end position="292"/>
    </location>
</feature>
<evidence type="ECO:0000313" key="3">
    <source>
        <dbReference type="Proteomes" id="UP001168821"/>
    </source>
</evidence>
<dbReference type="SMART" id="SM00516">
    <property type="entry name" value="SEC14"/>
    <property type="match status" value="1"/>
</dbReference>
<dbReference type="GO" id="GO:0016020">
    <property type="term" value="C:membrane"/>
    <property type="evidence" value="ECO:0007669"/>
    <property type="project" value="TreeGrafter"/>
</dbReference>
<sequence length="345" mass="40536">MQWCILTHNCFKTYRKFLMGKWGNAYKYNHFMYPLSLEETALHTANNSVIVRKSMAPQLLKNHNEDIEKIKEWLSKQPHLPQNIGDLLLLRFLHTCNYSLEQTKHLIDLFFTIRSQAPEIFGNRDPTDPNIQEVFKIIDLVPLPSPTKENYKVFIYRLADPDPDRYNFVDSLKTFFMIADTRIVTETEFHSGEIPIFDMEGFSLKHLTKIVLPVLKKYMLYTQEAHPIKLKQIHVLNIPPFLDRCLAILKPFMKSEVASVIHFHLPNSETLYDYIPRDVLPVEYGGNIGKLKDMKNEWIKKVIALKEYFADQSRWKVDESRRPIENQNGKQLFGMQGSFRSLNID</sequence>
<dbReference type="Gene3D" id="3.40.525.10">
    <property type="entry name" value="CRAL-TRIO lipid binding domain"/>
    <property type="match status" value="1"/>
</dbReference>
<dbReference type="SUPFAM" id="SSF52087">
    <property type="entry name" value="CRAL/TRIO domain"/>
    <property type="match status" value="1"/>
</dbReference>
<dbReference type="GO" id="GO:1902936">
    <property type="term" value="F:phosphatidylinositol bisphosphate binding"/>
    <property type="evidence" value="ECO:0007669"/>
    <property type="project" value="TreeGrafter"/>
</dbReference>